<accession>A0A2G9I7G2</accession>
<dbReference type="Pfam" id="PF23598">
    <property type="entry name" value="LRR_14"/>
    <property type="match status" value="1"/>
</dbReference>
<dbReference type="InterPro" id="IPR046956">
    <property type="entry name" value="RLP23-like"/>
</dbReference>
<dbReference type="FunFam" id="3.80.10.10:FF:001347">
    <property type="entry name" value="LRR receptor-like serine/threonine-protein kinase GSO2"/>
    <property type="match status" value="1"/>
</dbReference>
<name>A0A2G9I7G2_9LAMI</name>
<evidence type="ECO:0000256" key="10">
    <source>
        <dbReference type="ARBA" id="ARBA00023136"/>
    </source>
</evidence>
<evidence type="ECO:0000313" key="16">
    <source>
        <dbReference type="EMBL" id="PIN25580.1"/>
    </source>
</evidence>
<keyword evidence="3" id="KW-1003">Cell membrane</keyword>
<evidence type="ECO:0000256" key="8">
    <source>
        <dbReference type="ARBA" id="ARBA00022737"/>
    </source>
</evidence>
<proteinExistence type="inferred from homology"/>
<dbReference type="PANTHER" id="PTHR48063">
    <property type="entry name" value="LRR RECEPTOR-LIKE KINASE"/>
    <property type="match status" value="1"/>
</dbReference>
<keyword evidence="9 13" id="KW-1133">Transmembrane helix</keyword>
<dbReference type="FunFam" id="3.80.10.10:FF:000041">
    <property type="entry name" value="LRR receptor-like serine/threonine-protein kinase ERECTA"/>
    <property type="match status" value="2"/>
</dbReference>
<dbReference type="EMBL" id="NKXS01000213">
    <property type="protein sequence ID" value="PIN25580.1"/>
    <property type="molecule type" value="Genomic_DNA"/>
</dbReference>
<protein>
    <submittedName>
        <fullName evidence="16">Leucine-rich repeat protein</fullName>
    </submittedName>
</protein>
<dbReference type="InterPro" id="IPR013210">
    <property type="entry name" value="LRR_N_plant-typ"/>
</dbReference>
<evidence type="ECO:0000313" key="17">
    <source>
        <dbReference type="Proteomes" id="UP000231279"/>
    </source>
</evidence>
<comment type="similarity">
    <text evidence="2">Belongs to the RLP family.</text>
</comment>
<dbReference type="GO" id="GO:0006952">
    <property type="term" value="P:defense response"/>
    <property type="evidence" value="ECO:0007669"/>
    <property type="project" value="UniProtKB-ARBA"/>
</dbReference>
<keyword evidence="10 13" id="KW-0472">Membrane</keyword>
<evidence type="ECO:0000256" key="13">
    <source>
        <dbReference type="SAM" id="Phobius"/>
    </source>
</evidence>
<evidence type="ECO:0000259" key="15">
    <source>
        <dbReference type="Pfam" id="PF23598"/>
    </source>
</evidence>
<keyword evidence="5" id="KW-0433">Leucine-rich repeat</keyword>
<evidence type="ECO:0000256" key="3">
    <source>
        <dbReference type="ARBA" id="ARBA00022475"/>
    </source>
</evidence>
<dbReference type="AlphaFoldDB" id="A0A2G9I7G2"/>
<keyword evidence="8" id="KW-0677">Repeat</keyword>
<dbReference type="OrthoDB" id="1706571at2759"/>
<evidence type="ECO:0000256" key="7">
    <source>
        <dbReference type="ARBA" id="ARBA00022729"/>
    </source>
</evidence>
<gene>
    <name evidence="16" type="ORF">CDL12_01686</name>
</gene>
<feature type="transmembrane region" description="Helical" evidence="13">
    <location>
        <begin position="786"/>
        <end position="808"/>
    </location>
</feature>
<dbReference type="SUPFAM" id="SSF52058">
    <property type="entry name" value="L domain-like"/>
    <property type="match status" value="3"/>
</dbReference>
<dbReference type="GO" id="GO:0051707">
    <property type="term" value="P:response to other organism"/>
    <property type="evidence" value="ECO:0007669"/>
    <property type="project" value="UniProtKB-ARBA"/>
</dbReference>
<evidence type="ECO:0000256" key="6">
    <source>
        <dbReference type="ARBA" id="ARBA00022692"/>
    </source>
</evidence>
<evidence type="ECO:0000256" key="2">
    <source>
        <dbReference type="ARBA" id="ARBA00009592"/>
    </source>
</evidence>
<dbReference type="InterPro" id="IPR003591">
    <property type="entry name" value="Leu-rich_rpt_typical-subtyp"/>
</dbReference>
<reference evidence="17" key="1">
    <citation type="journal article" date="2018" name="Gigascience">
        <title>Genome assembly of the Pink Ipe (Handroanthus impetiginosus, Bignoniaceae), a highly valued, ecologically keystone Neotropical timber forest tree.</title>
        <authorList>
            <person name="Silva-Junior O.B."/>
            <person name="Grattapaglia D."/>
            <person name="Novaes E."/>
            <person name="Collevatti R.G."/>
        </authorList>
    </citation>
    <scope>NUCLEOTIDE SEQUENCE [LARGE SCALE GENOMIC DNA]</scope>
    <source>
        <strain evidence="17">cv. UFG-1</strain>
    </source>
</reference>
<dbReference type="FunFam" id="3.80.10.10:FF:000722">
    <property type="entry name" value="Leucine-rich repeat receptor-like protein kinase"/>
    <property type="match status" value="1"/>
</dbReference>
<dbReference type="PANTHER" id="PTHR48063:SF101">
    <property type="entry name" value="LRR RECEPTOR-LIKE SERINE_THREONINE-PROTEIN KINASE FLS2"/>
    <property type="match status" value="1"/>
</dbReference>
<keyword evidence="6 13" id="KW-0812">Transmembrane</keyword>
<keyword evidence="17" id="KW-1185">Reference proteome</keyword>
<organism evidence="16 17">
    <name type="scientific">Handroanthus impetiginosus</name>
    <dbReference type="NCBI Taxonomy" id="429701"/>
    <lineage>
        <taxon>Eukaryota</taxon>
        <taxon>Viridiplantae</taxon>
        <taxon>Streptophyta</taxon>
        <taxon>Embryophyta</taxon>
        <taxon>Tracheophyta</taxon>
        <taxon>Spermatophyta</taxon>
        <taxon>Magnoliopsida</taxon>
        <taxon>eudicotyledons</taxon>
        <taxon>Gunneridae</taxon>
        <taxon>Pentapetalae</taxon>
        <taxon>asterids</taxon>
        <taxon>lamiids</taxon>
        <taxon>Lamiales</taxon>
        <taxon>Bignoniaceae</taxon>
        <taxon>Crescentiina</taxon>
        <taxon>Tabebuia alliance</taxon>
        <taxon>Handroanthus</taxon>
    </lineage>
</organism>
<evidence type="ECO:0000256" key="1">
    <source>
        <dbReference type="ARBA" id="ARBA00004251"/>
    </source>
</evidence>
<dbReference type="Gene3D" id="3.80.10.10">
    <property type="entry name" value="Ribonuclease Inhibitor"/>
    <property type="match status" value="3"/>
</dbReference>
<evidence type="ECO:0000256" key="12">
    <source>
        <dbReference type="ARBA" id="ARBA00023180"/>
    </source>
</evidence>
<evidence type="ECO:0000256" key="9">
    <source>
        <dbReference type="ARBA" id="ARBA00022989"/>
    </source>
</evidence>
<evidence type="ECO:0000256" key="4">
    <source>
        <dbReference type="ARBA" id="ARBA00022553"/>
    </source>
</evidence>
<dbReference type="InterPro" id="IPR001611">
    <property type="entry name" value="Leu-rich_rpt"/>
</dbReference>
<comment type="subcellular location">
    <subcellularLocation>
        <location evidence="1">Cell membrane</location>
        <topology evidence="1">Single-pass type I membrane protein</topology>
    </subcellularLocation>
</comment>
<evidence type="ECO:0000256" key="5">
    <source>
        <dbReference type="ARBA" id="ARBA00022614"/>
    </source>
</evidence>
<dbReference type="GO" id="GO:0005886">
    <property type="term" value="C:plasma membrane"/>
    <property type="evidence" value="ECO:0007669"/>
    <property type="project" value="UniProtKB-SubCell"/>
</dbReference>
<evidence type="ECO:0000259" key="14">
    <source>
        <dbReference type="Pfam" id="PF08263"/>
    </source>
</evidence>
<dbReference type="PRINTS" id="PR00019">
    <property type="entry name" value="LEURICHRPT"/>
</dbReference>
<keyword evidence="7" id="KW-0732">Signal</keyword>
<keyword evidence="4" id="KW-0597">Phosphoprotein</keyword>
<feature type="domain" description="Disease resistance R13L4/SHOC-2-like LRR" evidence="15">
    <location>
        <begin position="82"/>
        <end position="321"/>
    </location>
</feature>
<keyword evidence="12" id="KW-0325">Glycoprotein</keyword>
<dbReference type="Pfam" id="PF00560">
    <property type="entry name" value="LRR_1"/>
    <property type="match status" value="3"/>
</dbReference>
<dbReference type="InterPro" id="IPR055414">
    <property type="entry name" value="LRR_R13L4/SHOC2-like"/>
</dbReference>
<dbReference type="Pfam" id="PF08263">
    <property type="entry name" value="LRRNT_2"/>
    <property type="match status" value="1"/>
</dbReference>
<feature type="domain" description="Leucine-rich repeat-containing N-terminal plant-type" evidence="14">
    <location>
        <begin position="9"/>
        <end position="55"/>
    </location>
</feature>
<keyword evidence="11" id="KW-0675">Receptor</keyword>
<dbReference type="STRING" id="429701.A0A2G9I7G2"/>
<sequence length="844" mass="94413">MNGVKCRERERLALVKFKSQLIDASGRLSTWGNYDGEDDDREKVDCCKWDGVFCDNQTNHVVALHLGGPKYTGSPTSPLRGNISPSLLELVSLNYLDLSFNDFNGTRIPDFICSLGKLQYLNLEYSGVSGLIPHCLGNLSKLQFLDLRGNGVHDTNLDWLSEFQSLEYLDFSQNNLHGMIIPDALGNLTSLSEIYIVNSSLEGKIPDALGKLRSLSHLDLSCNNLEAISDALWNITSLSYLYLYYNIQLRGEFNNVLNLSLPNLQALDLSENMLSGPVPNPSSCPSLTSLYLNNNMFSGSLTESIGYLSQVEVIDLSSNHLEGLFSEAHLFNLSKLWVLDLSSNSNLTVRIKSSWNPPSQLETLLLGSCKLGPYFPKWLQKQKQLNVLDISNAKISDRVPDWFWESMHKCTQLKMSHNQMYGVVPDLSPKLALYYINLSSNMFNGSLPLLPPDVTEVNFSGNKFSGTISNFCYLRNLHFLDLSDNLFSFQIPQSCFINLMSLGYLNLANNNFSGEMPNLVELECHVYSLHLRNNSFTGGIYKSLKNCSNLAILDLGENNFTGTIPDWLGESLPGLGILSLKSNNLHGKLPWSLCHLQELQVFDISLNNISGAILACLSNFTVLSSKIDPHYRFFLRATEELYDSAYIIWKGKEAEYAKILRLLTIIDLSNNNLIGEIPREVTSLVGLLALNLSGNNLVGSIPRSIPSTLAQLSHLGVLDLSFNNLFGKIPWIDHLQTFNASVYMGNPELCGPPLVLKPCLGDKTPVGNVDETHNQEHDNIFNSKGFYVSMALGFIVAFWGVFGTLFLNKWCRITIGKMLVCVEDWLYVKIMISKNRLKRYLENS</sequence>
<comment type="caution">
    <text evidence="16">The sequence shown here is derived from an EMBL/GenBank/DDBJ whole genome shotgun (WGS) entry which is preliminary data.</text>
</comment>
<dbReference type="SMART" id="SM00369">
    <property type="entry name" value="LRR_TYP"/>
    <property type="match status" value="8"/>
</dbReference>
<dbReference type="InterPro" id="IPR032675">
    <property type="entry name" value="LRR_dom_sf"/>
</dbReference>
<dbReference type="Proteomes" id="UP000231279">
    <property type="component" value="Unassembled WGS sequence"/>
</dbReference>
<evidence type="ECO:0000256" key="11">
    <source>
        <dbReference type="ARBA" id="ARBA00023170"/>
    </source>
</evidence>